<dbReference type="Gene3D" id="3.40.50.620">
    <property type="entry name" value="HUPs"/>
    <property type="match status" value="1"/>
</dbReference>
<dbReference type="InterPro" id="IPR033911">
    <property type="entry name" value="MetRS_core"/>
</dbReference>
<dbReference type="CDD" id="cd07957">
    <property type="entry name" value="Anticodon_Ia_Met"/>
    <property type="match status" value="1"/>
</dbReference>
<comment type="subunit">
    <text evidence="4 16">Homodimer.</text>
</comment>
<dbReference type="Pfam" id="PF09334">
    <property type="entry name" value="tRNA-synt_1g"/>
    <property type="match status" value="1"/>
</dbReference>
<accession>A0A1T4VLG8</accession>
<evidence type="ECO:0000313" key="20">
    <source>
        <dbReference type="Proteomes" id="UP000242432"/>
    </source>
</evidence>
<dbReference type="InterPro" id="IPR023458">
    <property type="entry name" value="Met-tRNA_ligase_1"/>
</dbReference>
<keyword evidence="14 16" id="KW-0030">Aminoacyl-tRNA synthetase</keyword>
<keyword evidence="12 16" id="KW-0694">RNA-binding</keyword>
<evidence type="ECO:0000256" key="16">
    <source>
        <dbReference type="HAMAP-Rule" id="MF_00098"/>
    </source>
</evidence>
<keyword evidence="13 16" id="KW-0648">Protein biosynthesis</keyword>
<evidence type="ECO:0000256" key="4">
    <source>
        <dbReference type="ARBA" id="ARBA00011738"/>
    </source>
</evidence>
<evidence type="ECO:0000256" key="6">
    <source>
        <dbReference type="ARBA" id="ARBA00022555"/>
    </source>
</evidence>
<evidence type="ECO:0000256" key="12">
    <source>
        <dbReference type="ARBA" id="ARBA00022884"/>
    </source>
</evidence>
<dbReference type="PANTHER" id="PTHR45765:SF1">
    <property type="entry name" value="METHIONINE--TRNA LIGASE, CYTOPLASMIC"/>
    <property type="match status" value="1"/>
</dbReference>
<evidence type="ECO:0000256" key="11">
    <source>
        <dbReference type="ARBA" id="ARBA00022840"/>
    </source>
</evidence>
<keyword evidence="6 16" id="KW-0820">tRNA-binding</keyword>
<dbReference type="InterPro" id="IPR004495">
    <property type="entry name" value="Met-tRNA-synth_bsu_C"/>
</dbReference>
<feature type="domain" description="TRNA-binding" evidence="18">
    <location>
        <begin position="582"/>
        <end position="684"/>
    </location>
</feature>
<dbReference type="InterPro" id="IPR014729">
    <property type="entry name" value="Rossmann-like_a/b/a_fold"/>
</dbReference>
<comment type="subcellular location">
    <subcellularLocation>
        <location evidence="2 16">Cytoplasm</location>
    </subcellularLocation>
</comment>
<evidence type="ECO:0000256" key="15">
    <source>
        <dbReference type="ARBA" id="ARBA00047364"/>
    </source>
</evidence>
<feature type="binding site" evidence="16">
    <location>
        <position position="160"/>
    </location>
    <ligand>
        <name>Zn(2+)</name>
        <dbReference type="ChEBI" id="CHEBI:29105"/>
    </ligand>
</feature>
<dbReference type="SUPFAM" id="SSF47323">
    <property type="entry name" value="Anticodon-binding domain of a subclass of class I aminoacyl-tRNA synthetases"/>
    <property type="match status" value="1"/>
</dbReference>
<name>A0A1T4VLG8_9GAMM</name>
<dbReference type="Gene3D" id="1.10.730.10">
    <property type="entry name" value="Isoleucyl-tRNA Synthetase, Domain 1"/>
    <property type="match status" value="1"/>
</dbReference>
<dbReference type="PRINTS" id="PR01041">
    <property type="entry name" value="TRNASYNTHMET"/>
</dbReference>
<dbReference type="InterPro" id="IPR029038">
    <property type="entry name" value="MetRS_Zn"/>
</dbReference>
<feature type="short sequence motif" description="'HIGH' region" evidence="16">
    <location>
        <begin position="13"/>
        <end position="23"/>
    </location>
</feature>
<feature type="binding site" evidence="16">
    <location>
        <position position="144"/>
    </location>
    <ligand>
        <name>Zn(2+)</name>
        <dbReference type="ChEBI" id="CHEBI:29105"/>
    </ligand>
</feature>
<comment type="cofactor">
    <cofactor evidence="16">
        <name>Zn(2+)</name>
        <dbReference type="ChEBI" id="CHEBI:29105"/>
    </cofactor>
    <text evidence="16">Binds 1 zinc ion per subunit.</text>
</comment>
<dbReference type="NCBIfam" id="TIGR00398">
    <property type="entry name" value="metG"/>
    <property type="match status" value="1"/>
</dbReference>
<gene>
    <name evidence="16" type="primary">metG</name>
    <name evidence="19" type="ORF">SAMN02745213_01697</name>
</gene>
<feature type="short sequence motif" description="'KMSKS' region" evidence="16">
    <location>
        <begin position="330"/>
        <end position="334"/>
    </location>
</feature>
<comment type="similarity">
    <text evidence="3 16">Belongs to the class-I aminoacyl-tRNA synthetase family. MetG type 1 subfamily.</text>
</comment>
<keyword evidence="5 16" id="KW-0963">Cytoplasm</keyword>
<feature type="binding site" evidence="16">
    <location>
        <position position="333"/>
    </location>
    <ligand>
        <name>ATP</name>
        <dbReference type="ChEBI" id="CHEBI:30616"/>
    </ligand>
</feature>
<dbReference type="SUPFAM" id="SSF50249">
    <property type="entry name" value="Nucleic acid-binding proteins"/>
    <property type="match status" value="1"/>
</dbReference>
<dbReference type="PANTHER" id="PTHR45765">
    <property type="entry name" value="METHIONINE--TRNA LIGASE"/>
    <property type="match status" value="1"/>
</dbReference>
<evidence type="ECO:0000256" key="17">
    <source>
        <dbReference type="SAM" id="MobiDB-lite"/>
    </source>
</evidence>
<evidence type="ECO:0000259" key="18">
    <source>
        <dbReference type="PROSITE" id="PS50886"/>
    </source>
</evidence>
<keyword evidence="7 16" id="KW-0436">Ligase</keyword>
<dbReference type="GO" id="GO:0046872">
    <property type="term" value="F:metal ion binding"/>
    <property type="evidence" value="ECO:0007669"/>
    <property type="project" value="UniProtKB-KW"/>
</dbReference>
<dbReference type="InterPro" id="IPR041872">
    <property type="entry name" value="Anticodon_Met"/>
</dbReference>
<evidence type="ECO:0000256" key="2">
    <source>
        <dbReference type="ARBA" id="ARBA00004496"/>
    </source>
</evidence>
<proteinExistence type="inferred from homology"/>
<dbReference type="Gene3D" id="2.40.50.140">
    <property type="entry name" value="Nucleic acid-binding proteins"/>
    <property type="match status" value="1"/>
</dbReference>
<keyword evidence="9 16" id="KW-0547">Nucleotide-binding</keyword>
<evidence type="ECO:0000256" key="5">
    <source>
        <dbReference type="ARBA" id="ARBA00022490"/>
    </source>
</evidence>
<dbReference type="FunFam" id="2.20.28.20:FF:000001">
    <property type="entry name" value="Methionine--tRNA ligase"/>
    <property type="match status" value="1"/>
</dbReference>
<dbReference type="CDD" id="cd02800">
    <property type="entry name" value="tRNA_bind_EcMetRS_like"/>
    <property type="match status" value="1"/>
</dbReference>
<dbReference type="FunFam" id="2.40.50.140:FF:000042">
    <property type="entry name" value="Methionine--tRNA ligase"/>
    <property type="match status" value="1"/>
</dbReference>
<evidence type="ECO:0000256" key="8">
    <source>
        <dbReference type="ARBA" id="ARBA00022723"/>
    </source>
</evidence>
<comment type="catalytic activity">
    <reaction evidence="15 16">
        <text>tRNA(Met) + L-methionine + ATP = L-methionyl-tRNA(Met) + AMP + diphosphate</text>
        <dbReference type="Rhea" id="RHEA:13481"/>
        <dbReference type="Rhea" id="RHEA-COMP:9667"/>
        <dbReference type="Rhea" id="RHEA-COMP:9698"/>
        <dbReference type="ChEBI" id="CHEBI:30616"/>
        <dbReference type="ChEBI" id="CHEBI:33019"/>
        <dbReference type="ChEBI" id="CHEBI:57844"/>
        <dbReference type="ChEBI" id="CHEBI:78442"/>
        <dbReference type="ChEBI" id="CHEBI:78530"/>
        <dbReference type="ChEBI" id="CHEBI:456215"/>
        <dbReference type="EC" id="6.1.1.10"/>
    </reaction>
</comment>
<dbReference type="AlphaFoldDB" id="A0A1T4VLG8"/>
<sequence length="684" mass="76708">MTQKTILVTNALPYANGPIHLGHMLEHIQSDIFVRFNRAIGNKVAYVCGDDCHGSPVMIKAGQLGITPEQMIEMTTKDHDEDLKGFLIAYDNYYKTHSPENEEMMSYMYKKAFEKGYIVTKKISQLFDPQKNMFLPDRFVKGTCPRCGAKDQYGDNCEVCGATYDPTELKDAYSTVSGAKPELKESVHYFFDLPKAKDFLHDFIRNSGVIQKEMANKLEEWFSQGLKQWDISRDAPYFGFKIPGAEDKYFYVWMDAPVGYFASLKNLCSKKGMNFDDFIKKDSSVEMVHFIGKDILYFHSLFWPATLYAADLRLPDHIYVHGYVTVNGAKMSKSKGTFIKAKTFLKYLKPETLRYYFASKMNSSAVDIDLSLDDFMAKVNSDIVGKVVNLASRTAGFITKRFDGKLSDAPYNEEIISKIAAIKDDVIKGYESRNYADAIRAIMTLADDANRYIDSMAPWVIAKEEGQDDKLQRVCSDGINLFKALITYLQPVLPEVAANASEFLNTKLDFATVEKPLTSHTINKFKPLFSRIEKATIDAMIENSKEDLKEAANATKPQNKQESSKGEEGRIEPLAPEITIDDFAKIDLRVGTIVSAEEVPEAKKLLKLKVDIGFETRQVFAGIKAAYKDVNSLVGRQVVLVANLKPRQMKFGLSEGMVTAAGPGGTEVFLLGVDSGAVNGDRIH</sequence>
<evidence type="ECO:0000256" key="13">
    <source>
        <dbReference type="ARBA" id="ARBA00022917"/>
    </source>
</evidence>
<dbReference type="HAMAP" id="MF_00098">
    <property type="entry name" value="Met_tRNA_synth_type1"/>
    <property type="match status" value="1"/>
</dbReference>
<reference evidence="20" key="1">
    <citation type="submission" date="2017-02" db="EMBL/GenBank/DDBJ databases">
        <authorList>
            <person name="Varghese N."/>
            <person name="Submissions S."/>
        </authorList>
    </citation>
    <scope>NUCLEOTIDE SEQUENCE [LARGE SCALE GENOMIC DNA]</scope>
    <source>
        <strain evidence="20">DSM 3072</strain>
    </source>
</reference>
<dbReference type="Gene3D" id="2.20.28.20">
    <property type="entry name" value="Methionyl-tRNA synthetase, Zn-domain"/>
    <property type="match status" value="1"/>
</dbReference>
<comment type="function">
    <text evidence="1 16">Is required not only for elongation of protein synthesis but also for the initiation of all mRNA translation through initiator tRNA(fMet) aminoacylation.</text>
</comment>
<dbReference type="EC" id="6.1.1.10" evidence="16"/>
<keyword evidence="11 16" id="KW-0067">ATP-binding</keyword>
<keyword evidence="10 16" id="KW-0862">Zinc</keyword>
<feature type="region of interest" description="Disordered" evidence="17">
    <location>
        <begin position="548"/>
        <end position="571"/>
    </location>
</feature>
<dbReference type="InterPro" id="IPR001412">
    <property type="entry name" value="aa-tRNA-synth_I_CS"/>
</dbReference>
<dbReference type="Proteomes" id="UP000242432">
    <property type="component" value="Unassembled WGS sequence"/>
</dbReference>
<keyword evidence="20" id="KW-1185">Reference proteome</keyword>
<dbReference type="PROSITE" id="PS50886">
    <property type="entry name" value="TRBD"/>
    <property type="match status" value="1"/>
</dbReference>
<dbReference type="InterPro" id="IPR014758">
    <property type="entry name" value="Met-tRNA_synth"/>
</dbReference>
<feature type="binding site" evidence="16">
    <location>
        <position position="157"/>
    </location>
    <ligand>
        <name>Zn(2+)</name>
        <dbReference type="ChEBI" id="CHEBI:29105"/>
    </ligand>
</feature>
<dbReference type="CDD" id="cd00814">
    <property type="entry name" value="MetRS_core"/>
    <property type="match status" value="1"/>
</dbReference>
<dbReference type="InterPro" id="IPR012340">
    <property type="entry name" value="NA-bd_OB-fold"/>
</dbReference>
<dbReference type="Pfam" id="PF01588">
    <property type="entry name" value="tRNA_bind"/>
    <property type="match status" value="1"/>
</dbReference>
<dbReference type="GO" id="GO:0004825">
    <property type="term" value="F:methionine-tRNA ligase activity"/>
    <property type="evidence" value="ECO:0007669"/>
    <property type="project" value="UniProtKB-UniRule"/>
</dbReference>
<feature type="binding site" evidence="16">
    <location>
        <position position="147"/>
    </location>
    <ligand>
        <name>Zn(2+)</name>
        <dbReference type="ChEBI" id="CHEBI:29105"/>
    </ligand>
</feature>
<dbReference type="NCBIfam" id="NF001100">
    <property type="entry name" value="PRK00133.1"/>
    <property type="match status" value="1"/>
</dbReference>
<dbReference type="InterPro" id="IPR002547">
    <property type="entry name" value="tRNA-bd_dom"/>
</dbReference>
<evidence type="ECO:0000256" key="3">
    <source>
        <dbReference type="ARBA" id="ARBA00008258"/>
    </source>
</evidence>
<dbReference type="SUPFAM" id="SSF57770">
    <property type="entry name" value="Methionyl-tRNA synthetase (MetRS), Zn-domain"/>
    <property type="match status" value="1"/>
</dbReference>
<dbReference type="EMBL" id="FUXX01000031">
    <property type="protein sequence ID" value="SKA65779.1"/>
    <property type="molecule type" value="Genomic_DNA"/>
</dbReference>
<dbReference type="SUPFAM" id="SSF52374">
    <property type="entry name" value="Nucleotidylyl transferase"/>
    <property type="match status" value="1"/>
</dbReference>
<dbReference type="NCBIfam" id="TIGR00399">
    <property type="entry name" value="metG_C_term"/>
    <property type="match status" value="1"/>
</dbReference>
<evidence type="ECO:0000256" key="7">
    <source>
        <dbReference type="ARBA" id="ARBA00022598"/>
    </source>
</evidence>
<dbReference type="GO" id="GO:0005524">
    <property type="term" value="F:ATP binding"/>
    <property type="evidence" value="ECO:0007669"/>
    <property type="project" value="UniProtKB-UniRule"/>
</dbReference>
<dbReference type="GO" id="GO:0006431">
    <property type="term" value="P:methionyl-tRNA aminoacylation"/>
    <property type="evidence" value="ECO:0007669"/>
    <property type="project" value="UniProtKB-UniRule"/>
</dbReference>
<dbReference type="STRING" id="83771.SAMN02910357_00277"/>
<feature type="compositionally biased region" description="Basic and acidic residues" evidence="17">
    <location>
        <begin position="562"/>
        <end position="571"/>
    </location>
</feature>
<dbReference type="GO" id="GO:0000049">
    <property type="term" value="F:tRNA binding"/>
    <property type="evidence" value="ECO:0007669"/>
    <property type="project" value="UniProtKB-UniRule"/>
</dbReference>
<evidence type="ECO:0000256" key="10">
    <source>
        <dbReference type="ARBA" id="ARBA00022833"/>
    </source>
</evidence>
<evidence type="ECO:0000256" key="9">
    <source>
        <dbReference type="ARBA" id="ARBA00022741"/>
    </source>
</evidence>
<evidence type="ECO:0000256" key="1">
    <source>
        <dbReference type="ARBA" id="ARBA00003314"/>
    </source>
</evidence>
<dbReference type="FunFam" id="1.10.730.10:FF:000005">
    <property type="entry name" value="Methionine--tRNA ligase"/>
    <property type="match status" value="1"/>
</dbReference>
<keyword evidence="8 16" id="KW-0479">Metal-binding</keyword>
<dbReference type="PROSITE" id="PS00178">
    <property type="entry name" value="AA_TRNA_LIGASE_I"/>
    <property type="match status" value="1"/>
</dbReference>
<protein>
    <recommendedName>
        <fullName evidence="16">Methionine--tRNA ligase</fullName>
        <ecNumber evidence="16">6.1.1.10</ecNumber>
    </recommendedName>
    <alternativeName>
        <fullName evidence="16">Methionyl-tRNA synthetase</fullName>
        <shortName evidence="16">MetRS</shortName>
    </alternativeName>
</protein>
<evidence type="ECO:0000256" key="14">
    <source>
        <dbReference type="ARBA" id="ARBA00023146"/>
    </source>
</evidence>
<evidence type="ECO:0000313" key="19">
    <source>
        <dbReference type="EMBL" id="SKA65779.1"/>
    </source>
</evidence>
<dbReference type="InterPro" id="IPR009080">
    <property type="entry name" value="tRNAsynth_Ia_anticodon-bd"/>
</dbReference>
<organism evidence="19 20">
    <name type="scientific">Succinivibrio dextrinosolvens DSM 3072</name>
    <dbReference type="NCBI Taxonomy" id="1123324"/>
    <lineage>
        <taxon>Bacteria</taxon>
        <taxon>Pseudomonadati</taxon>
        <taxon>Pseudomonadota</taxon>
        <taxon>Gammaproteobacteria</taxon>
        <taxon>Aeromonadales</taxon>
        <taxon>Succinivibrionaceae</taxon>
        <taxon>Succinivibrio</taxon>
    </lineage>
</organism>
<dbReference type="InterPro" id="IPR015413">
    <property type="entry name" value="Methionyl/Leucyl_tRNA_Synth"/>
</dbReference>
<dbReference type="GO" id="GO:0005829">
    <property type="term" value="C:cytosol"/>
    <property type="evidence" value="ECO:0007669"/>
    <property type="project" value="TreeGrafter"/>
</dbReference>